<organism evidence="2 3">
    <name type="scientific">Methylobacterium goesingense</name>
    <dbReference type="NCBI Taxonomy" id="243690"/>
    <lineage>
        <taxon>Bacteria</taxon>
        <taxon>Pseudomonadati</taxon>
        <taxon>Pseudomonadota</taxon>
        <taxon>Alphaproteobacteria</taxon>
        <taxon>Hyphomicrobiales</taxon>
        <taxon>Methylobacteriaceae</taxon>
        <taxon>Methylobacterium</taxon>
    </lineage>
</organism>
<protein>
    <submittedName>
        <fullName evidence="2">Uncharacterized protein</fullName>
    </submittedName>
</protein>
<dbReference type="EMBL" id="JBEPMM010000037">
    <property type="protein sequence ID" value="MET3695644.1"/>
    <property type="molecule type" value="Genomic_DNA"/>
</dbReference>
<sequence length="134" mass="14343">MDETQHRIRTRGHAQMPGEASAGLATQRKAYMGLSSSEPAGASSAWREKPRQRFDERAPPTGGMVAVEAADREPQRYGFAEAWKIGRMPDVSAMNGRAWRAAVGTASTIPSNVGGNDEMTGVPDNAVNDAAWQG</sequence>
<feature type="compositionally biased region" description="Basic and acidic residues" evidence="1">
    <location>
        <begin position="46"/>
        <end position="58"/>
    </location>
</feature>
<feature type="region of interest" description="Disordered" evidence="1">
    <location>
        <begin position="108"/>
        <end position="134"/>
    </location>
</feature>
<evidence type="ECO:0000313" key="2">
    <source>
        <dbReference type="EMBL" id="MET3695644.1"/>
    </source>
</evidence>
<feature type="region of interest" description="Disordered" evidence="1">
    <location>
        <begin position="1"/>
        <end position="69"/>
    </location>
</feature>
<proteinExistence type="predicted"/>
<name>A0ABV2LCQ9_9HYPH</name>
<gene>
    <name evidence="2" type="ORF">ABID43_005213</name>
</gene>
<evidence type="ECO:0000256" key="1">
    <source>
        <dbReference type="SAM" id="MobiDB-lite"/>
    </source>
</evidence>
<reference evidence="2 3" key="1">
    <citation type="submission" date="2024-06" db="EMBL/GenBank/DDBJ databases">
        <title>Genomic Encyclopedia of Type Strains, Phase IV (KMG-IV): sequencing the most valuable type-strain genomes for metagenomic binning, comparative biology and taxonomic classification.</title>
        <authorList>
            <person name="Goeker M."/>
        </authorList>
    </citation>
    <scope>NUCLEOTIDE SEQUENCE [LARGE SCALE GENOMIC DNA]</scope>
    <source>
        <strain evidence="2 3">DSM 21331</strain>
    </source>
</reference>
<evidence type="ECO:0000313" key="3">
    <source>
        <dbReference type="Proteomes" id="UP001549145"/>
    </source>
</evidence>
<dbReference type="Proteomes" id="UP001549145">
    <property type="component" value="Unassembled WGS sequence"/>
</dbReference>
<keyword evidence="3" id="KW-1185">Reference proteome</keyword>
<comment type="caution">
    <text evidence="2">The sequence shown here is derived from an EMBL/GenBank/DDBJ whole genome shotgun (WGS) entry which is preliminary data.</text>
</comment>
<accession>A0ABV2LCQ9</accession>